<dbReference type="EMBL" id="QFMX01000186">
    <property type="protein sequence ID" value="PZO69093.1"/>
    <property type="molecule type" value="Genomic_DNA"/>
</dbReference>
<comment type="caution">
    <text evidence="2">The sequence shown here is derived from an EMBL/GenBank/DDBJ whole genome shotgun (WGS) entry which is preliminary data.</text>
</comment>
<accession>A0A2W4YHA2</accession>
<gene>
    <name evidence="2" type="ORF">DI640_15540</name>
</gene>
<protein>
    <recommendedName>
        <fullName evidence="1">Anti-sigma factor NepR domain-containing protein</fullName>
    </recommendedName>
</protein>
<dbReference type="InterPro" id="IPR041649">
    <property type="entry name" value="NepR"/>
</dbReference>
<dbReference type="Proteomes" id="UP000249555">
    <property type="component" value="Unassembled WGS sequence"/>
</dbReference>
<feature type="domain" description="Anti-sigma factor NepR" evidence="1">
    <location>
        <begin position="37"/>
        <end position="63"/>
    </location>
</feature>
<organism evidence="2 3">
    <name type="scientific">Sphingomonas taxi</name>
    <dbReference type="NCBI Taxonomy" id="1549858"/>
    <lineage>
        <taxon>Bacteria</taxon>
        <taxon>Pseudomonadati</taxon>
        <taxon>Pseudomonadota</taxon>
        <taxon>Alphaproteobacteria</taxon>
        <taxon>Sphingomonadales</taxon>
        <taxon>Sphingomonadaceae</taxon>
        <taxon>Sphingomonas</taxon>
    </lineage>
</organism>
<sequence length="92" mass="10613">MVDWPVQWYGEFRLRAVSGEMDDFDEKADTEERLARQQSIGAELRQVFDDVQAEPVPENLLELARVIDRRLGGEREPARLTLVASNGVRKDR</sequence>
<evidence type="ECO:0000313" key="3">
    <source>
        <dbReference type="Proteomes" id="UP000249555"/>
    </source>
</evidence>
<evidence type="ECO:0000259" key="1">
    <source>
        <dbReference type="Pfam" id="PF18557"/>
    </source>
</evidence>
<name>A0A2W4YHA2_9SPHN</name>
<dbReference type="Pfam" id="PF18557">
    <property type="entry name" value="NepR"/>
    <property type="match status" value="1"/>
</dbReference>
<reference evidence="2 3" key="1">
    <citation type="submission" date="2017-08" db="EMBL/GenBank/DDBJ databases">
        <title>Infants hospitalized years apart are colonized by the same room-sourced microbial strains.</title>
        <authorList>
            <person name="Brooks B."/>
            <person name="Olm M.R."/>
            <person name="Firek B.A."/>
            <person name="Baker R."/>
            <person name="Thomas B.C."/>
            <person name="Morowitz M.J."/>
            <person name="Banfield J.F."/>
        </authorList>
    </citation>
    <scope>NUCLEOTIDE SEQUENCE [LARGE SCALE GENOMIC DNA]</scope>
    <source>
        <strain evidence="2">S2_018_000_R3_119</strain>
    </source>
</reference>
<dbReference type="AlphaFoldDB" id="A0A2W4YHA2"/>
<evidence type="ECO:0000313" key="2">
    <source>
        <dbReference type="EMBL" id="PZO69093.1"/>
    </source>
</evidence>
<proteinExistence type="predicted"/>